<name>M0IAS9_9EURY</name>
<evidence type="ECO:0000313" key="1">
    <source>
        <dbReference type="EMBL" id="ELZ92953.1"/>
    </source>
</evidence>
<gene>
    <name evidence="1" type="ORF">C440_12569</name>
</gene>
<dbReference type="InterPro" id="IPR057621">
    <property type="entry name" value="Khk_prokaryotic"/>
</dbReference>
<dbReference type="PATRIC" id="fig|662479.7.peg.2545"/>
<dbReference type="Proteomes" id="UP000011550">
    <property type="component" value="Unassembled WGS sequence"/>
</dbReference>
<sequence>MNSPDEATTQAVASCHDALPPAVDGGRVVFGFDGYIDRVREFVSERQSATSYERVPTLDAFADRVNASVEAESSLSFEWIQAGVRTGGHVSHLARAFDALGFEPAIVGCLGDPPKDPFLEAFGDMPLETLGSPGYTDAVEFADGKLMLTEIGALMTLDWADIESRVGLDRLTELVDGTDLLGVGYWSELPALPDIARGLRTDLWPTLSNPPETLLLDPGDLRKREPDVVADGVEQVSALNDVVDVVVSANRYETRYLAQLAGVEDEAFEREARAAFDHLDVARFAGHGIDAAHLVDDDGLVSVGVPRTDDPVLTTSSGDHFNAGLALAHVLGLGPTESLVVGNAVAGHFVRNGRPPTYEELTSFVASYVDYFDHINTG</sequence>
<dbReference type="RefSeq" id="WP_008320840.1">
    <property type="nucleotide sequence ID" value="NZ_AOLN01000017.1"/>
</dbReference>
<evidence type="ECO:0000313" key="2">
    <source>
        <dbReference type="Proteomes" id="UP000011550"/>
    </source>
</evidence>
<dbReference type="STRING" id="662479.C440_12569"/>
<comment type="caution">
    <text evidence="1">The sequence shown here is derived from an EMBL/GenBank/DDBJ whole genome shotgun (WGS) entry which is preliminary data.</text>
</comment>
<dbReference type="Pfam" id="PF25270">
    <property type="entry name" value="Khk"/>
    <property type="match status" value="1"/>
</dbReference>
<dbReference type="EMBL" id="AOLN01000017">
    <property type="protein sequence ID" value="ELZ92953.1"/>
    <property type="molecule type" value="Genomic_DNA"/>
</dbReference>
<dbReference type="AlphaFoldDB" id="M0IAS9"/>
<proteinExistence type="predicted"/>
<dbReference type="SUPFAM" id="SSF53613">
    <property type="entry name" value="Ribokinase-like"/>
    <property type="match status" value="1"/>
</dbReference>
<organism evidence="1 2">
    <name type="scientific">Haloferax mucosum ATCC BAA-1512</name>
    <dbReference type="NCBI Taxonomy" id="662479"/>
    <lineage>
        <taxon>Archaea</taxon>
        <taxon>Methanobacteriati</taxon>
        <taxon>Methanobacteriota</taxon>
        <taxon>Stenosarchaea group</taxon>
        <taxon>Halobacteria</taxon>
        <taxon>Halobacteriales</taxon>
        <taxon>Haloferacaceae</taxon>
        <taxon>Haloferax</taxon>
    </lineage>
</organism>
<dbReference type="InterPro" id="IPR029056">
    <property type="entry name" value="Ribokinase-like"/>
</dbReference>
<reference evidence="1 2" key="1">
    <citation type="journal article" date="2014" name="PLoS Genet.">
        <title>Phylogenetically driven sequencing of extremely halophilic archaea reveals strategies for static and dynamic osmo-response.</title>
        <authorList>
            <person name="Becker E.A."/>
            <person name="Seitzer P.M."/>
            <person name="Tritt A."/>
            <person name="Larsen D."/>
            <person name="Krusor M."/>
            <person name="Yao A.I."/>
            <person name="Wu D."/>
            <person name="Madern D."/>
            <person name="Eisen J.A."/>
            <person name="Darling A.E."/>
            <person name="Facciotti M.T."/>
        </authorList>
    </citation>
    <scope>NUCLEOTIDE SEQUENCE [LARGE SCALE GENOMIC DNA]</scope>
    <source>
        <strain evidence="1 2">ATCC BAA-1512</strain>
    </source>
</reference>
<evidence type="ECO:0008006" key="3">
    <source>
        <dbReference type="Google" id="ProtNLM"/>
    </source>
</evidence>
<dbReference type="Gene3D" id="3.40.1190.20">
    <property type="match status" value="1"/>
</dbReference>
<accession>M0IAS9</accession>
<dbReference type="OrthoDB" id="30795at2157"/>
<keyword evidence="2" id="KW-1185">Reference proteome</keyword>
<protein>
    <recommendedName>
        <fullName evidence="3">Carbohydrate kinase PfkB domain-containing protein</fullName>
    </recommendedName>
</protein>